<dbReference type="Proteomes" id="UP000030759">
    <property type="component" value="Unassembled WGS sequence"/>
</dbReference>
<sequence>MPVRGDRGFPPRRELSGWLRVSFLPDLAASGCVGAGGLRVAPLCARVWSLWAVGSSSGDPGARKARIASTALMACGLSESLGFEMKSPVGESVEPSALVSVPKTFCACGRRLDA</sequence>
<reference evidence="1" key="2">
    <citation type="submission" date="2011-08" db="EMBL/GenBank/DDBJ databases">
        <title>The genomic sequence of the Chinese hamster ovary CHO-K1 cell line.</title>
        <authorList>
            <person name="Xu X."/>
            <person name="Nagarajan H."/>
            <person name="Lewis N.E."/>
            <person name="Pan S."/>
            <person name="Cai Z."/>
            <person name="Liu X."/>
            <person name="Chen W."/>
            <person name="Xie M."/>
            <person name="Wang W."/>
            <person name="Hammond S."/>
            <person name="Andersen M.R."/>
            <person name="Neff N."/>
            <person name="Passarelli B."/>
            <person name="Koh W."/>
            <person name="Fan C.H."/>
            <person name="Wang J."/>
            <person name="Gui Y."/>
            <person name="Lee K.H."/>
            <person name="Betenbaugh M.J."/>
            <person name="Quake S.R."/>
            <person name="Famili I."/>
            <person name="Palsson B.O."/>
            <person name="Wang J."/>
        </authorList>
    </citation>
    <scope>NUCLEOTIDE SEQUENCE</scope>
</reference>
<dbReference type="EMBL" id="KE670897">
    <property type="protein sequence ID" value="ERE80814.1"/>
    <property type="molecule type" value="Genomic_DNA"/>
</dbReference>
<reference evidence="2" key="4">
    <citation type="submission" date="2013-03" db="EMBL/GenBank/DDBJ databases">
        <title>Chinese hamster genome sequenced from sorted chromosomes.</title>
        <authorList>
            <person name="Brinkrolf K."/>
            <person name="Rupp O."/>
            <person name="Laux H."/>
            <person name="Kollin F."/>
            <person name="Ernst W."/>
            <person name="Linke B."/>
            <person name="Kofler R."/>
            <person name="Romand S."/>
            <person name="Hesse F."/>
            <person name="Budach W.E."/>
            <person name="Galosy S."/>
            <person name="Muller D."/>
            <person name="Noll T."/>
            <person name="Wienberg J."/>
            <person name="Jostock T."/>
            <person name="Leonard M."/>
            <person name="Grillari J."/>
            <person name="Tauch A."/>
            <person name="Goesmann A."/>
            <person name="Helk B."/>
            <person name="Mott J.E."/>
            <person name="Puehler A."/>
            <person name="Borth N."/>
        </authorList>
    </citation>
    <scope>NUCLEOTIDE SEQUENCE</scope>
    <source>
        <strain evidence="2">17A/GY</strain>
    </source>
</reference>
<organism evidence="1 3">
    <name type="scientific">Cricetulus griseus</name>
    <name type="common">Chinese hamster</name>
    <name type="synonym">Cricetulus barabensis griseus</name>
    <dbReference type="NCBI Taxonomy" id="10029"/>
    <lineage>
        <taxon>Eukaryota</taxon>
        <taxon>Metazoa</taxon>
        <taxon>Chordata</taxon>
        <taxon>Craniata</taxon>
        <taxon>Vertebrata</taxon>
        <taxon>Euteleostomi</taxon>
        <taxon>Mammalia</taxon>
        <taxon>Eutheria</taxon>
        <taxon>Euarchontoglires</taxon>
        <taxon>Glires</taxon>
        <taxon>Rodentia</taxon>
        <taxon>Myomorpha</taxon>
        <taxon>Muroidea</taxon>
        <taxon>Cricetidae</taxon>
        <taxon>Cricetinae</taxon>
        <taxon>Cricetulus</taxon>
    </lineage>
</organism>
<reference evidence="3" key="1">
    <citation type="journal article" date="2011" name="Nat. Biotechnol.">
        <title>The genomic sequence of the Chinese hamster ovary (CHO)-K1 cell line.</title>
        <authorList>
            <person name="Xu X."/>
            <person name="Nagarajan H."/>
            <person name="Lewis N.E."/>
            <person name="Pan S."/>
            <person name="Cai Z."/>
            <person name="Liu X."/>
            <person name="Chen W."/>
            <person name="Xie M."/>
            <person name="Wang W."/>
            <person name="Hammond S."/>
            <person name="Andersen M.R."/>
            <person name="Neff N."/>
            <person name="Passarelli B."/>
            <person name="Koh W."/>
            <person name="Fan H.C."/>
            <person name="Wang J."/>
            <person name="Gui Y."/>
            <person name="Lee K.H."/>
            <person name="Betenbaugh M.J."/>
            <person name="Quake S.R."/>
            <person name="Famili I."/>
            <person name="Palsson B.O."/>
            <person name="Wang J."/>
        </authorList>
    </citation>
    <scope>NUCLEOTIDE SEQUENCE [LARGE SCALE GENOMIC DNA]</scope>
    <source>
        <strain evidence="3">CHO K1 cell line</strain>
    </source>
</reference>
<evidence type="ECO:0000313" key="1">
    <source>
        <dbReference type="EMBL" id="EGW15113.1"/>
    </source>
</evidence>
<protein>
    <submittedName>
        <fullName evidence="1 2">Tight junction protein ZO-2</fullName>
    </submittedName>
</protein>
<proteinExistence type="predicted"/>
<dbReference type="AlphaFoldDB" id="G3INA1"/>
<accession>G3INA1</accession>
<reference evidence="4" key="3">
    <citation type="journal article" date="2013" name="Nat. Biotechnol.">
        <title>Chinese hamster genome sequenced from sorted chromosomes.</title>
        <authorList>
            <person name="Brinkrolf K."/>
            <person name="Rupp O."/>
            <person name="Laux H."/>
            <person name="Kollin F."/>
            <person name="Ernst W."/>
            <person name="Linke B."/>
            <person name="Kofler R."/>
            <person name="Romand S."/>
            <person name="Hesse F."/>
            <person name="Budach W.E."/>
            <person name="Galosy S."/>
            <person name="Muller D."/>
            <person name="Noll T."/>
            <person name="Wienberg J."/>
            <person name="Jostock T."/>
            <person name="Leonard M."/>
            <person name="Grillari J."/>
            <person name="Tauch A."/>
            <person name="Goesmann A."/>
            <person name="Helk B."/>
            <person name="Mott J.E."/>
            <person name="Puhler A."/>
            <person name="Borth N."/>
        </authorList>
    </citation>
    <scope>NUCLEOTIDE SEQUENCE [LARGE SCALE GENOMIC DNA]</scope>
    <source>
        <strain evidence="4">17A/GY</strain>
    </source>
</reference>
<dbReference type="EMBL" id="JH005627">
    <property type="protein sequence ID" value="EGW15113.1"/>
    <property type="molecule type" value="Genomic_DNA"/>
</dbReference>
<evidence type="ECO:0000313" key="2">
    <source>
        <dbReference type="EMBL" id="ERE80814.1"/>
    </source>
</evidence>
<name>G3INA1_CRIGR</name>
<evidence type="ECO:0000313" key="4">
    <source>
        <dbReference type="Proteomes" id="UP000030759"/>
    </source>
</evidence>
<gene>
    <name evidence="2" type="ORF">H671_3g8588</name>
    <name evidence="1" type="ORF">I79_025413</name>
</gene>
<dbReference type="Proteomes" id="UP000001075">
    <property type="component" value="Unassembled WGS sequence"/>
</dbReference>
<evidence type="ECO:0000313" key="3">
    <source>
        <dbReference type="Proteomes" id="UP000001075"/>
    </source>
</evidence>